<sequence>MLQFQRCDYDISLRFRVDNLHEFFGPTQDEHQKRRVTEPFGPGWQLELKVESKPADDILWMHFKMPTRSPIPLKYSITVTSLLGIKCYSSRTACIECGDRQPKAVWILRRIKHWEMIDALRRDDAVIISFTVTTTQGPSATSSPTLSVLHRLITGEQSGVTDVKFITYCTRRSSVDFLNTRNVMLLFHSLWLRAIICLITDYVDSDSDFEDEVDDEVDDDDEVEGDAEEQDVEETMEAEECTNDTNEMIVDDPSQTKPVAEGNKVSTKPDGDILKSVPCDSVTQSSESNSLTVIVHGAASTTWEALLFYLYTGTVTFAPLTSIGSSRRRVMSLHHKVGVMFAHRRVLYPDIIRKLELEHLKTLALEHLQSQLNPTTILTEVFSAFTSRYEEVKEMELAVLAKHWHQLKDTPALEERIEEVIGEPHASQIVSAIFKRLSMTEN</sequence>
<dbReference type="AlphaFoldDB" id="A0A1C7MRL3"/>
<evidence type="ECO:0000313" key="3">
    <source>
        <dbReference type="Proteomes" id="UP000092993"/>
    </source>
</evidence>
<feature type="region of interest" description="Disordered" evidence="1">
    <location>
        <begin position="209"/>
        <end position="237"/>
    </location>
</feature>
<dbReference type="OrthoDB" id="6359816at2759"/>
<gene>
    <name evidence="2" type="ORF">A0H81_01509</name>
</gene>
<organism evidence="2 3">
    <name type="scientific">Grifola frondosa</name>
    <name type="common">Maitake</name>
    <name type="synonym">Polyporus frondosus</name>
    <dbReference type="NCBI Taxonomy" id="5627"/>
    <lineage>
        <taxon>Eukaryota</taxon>
        <taxon>Fungi</taxon>
        <taxon>Dikarya</taxon>
        <taxon>Basidiomycota</taxon>
        <taxon>Agaricomycotina</taxon>
        <taxon>Agaricomycetes</taxon>
        <taxon>Polyporales</taxon>
        <taxon>Grifolaceae</taxon>
        <taxon>Grifola</taxon>
    </lineage>
</organism>
<name>A0A1C7MRL3_GRIFR</name>
<evidence type="ECO:0000256" key="1">
    <source>
        <dbReference type="SAM" id="MobiDB-lite"/>
    </source>
</evidence>
<reference evidence="2 3" key="1">
    <citation type="submission" date="2016-03" db="EMBL/GenBank/DDBJ databases">
        <title>Whole genome sequencing of Grifola frondosa 9006-11.</title>
        <authorList>
            <person name="Min B."/>
            <person name="Park H."/>
            <person name="Kim J.-G."/>
            <person name="Cho H."/>
            <person name="Oh Y.-L."/>
            <person name="Kong W.-S."/>
            <person name="Choi I.-G."/>
        </authorList>
    </citation>
    <scope>NUCLEOTIDE SEQUENCE [LARGE SCALE GENOMIC DNA]</scope>
    <source>
        <strain evidence="2 3">9006-11</strain>
    </source>
</reference>
<dbReference type="EMBL" id="LUGG01000001">
    <property type="protein sequence ID" value="OBZ79046.1"/>
    <property type="molecule type" value="Genomic_DNA"/>
</dbReference>
<dbReference type="InterPro" id="IPR011333">
    <property type="entry name" value="SKP1/BTB/POZ_sf"/>
</dbReference>
<evidence type="ECO:0000313" key="2">
    <source>
        <dbReference type="EMBL" id="OBZ79046.1"/>
    </source>
</evidence>
<comment type="caution">
    <text evidence="2">The sequence shown here is derived from an EMBL/GenBank/DDBJ whole genome shotgun (WGS) entry which is preliminary data.</text>
</comment>
<dbReference type="STRING" id="5627.A0A1C7MRL3"/>
<feature type="region of interest" description="Disordered" evidence="1">
    <location>
        <begin position="248"/>
        <end position="267"/>
    </location>
</feature>
<dbReference type="Proteomes" id="UP000092993">
    <property type="component" value="Unassembled WGS sequence"/>
</dbReference>
<keyword evidence="3" id="KW-1185">Reference proteome</keyword>
<evidence type="ECO:0008006" key="4">
    <source>
        <dbReference type="Google" id="ProtNLM"/>
    </source>
</evidence>
<dbReference type="Gene3D" id="3.30.710.10">
    <property type="entry name" value="Potassium Channel Kv1.1, Chain A"/>
    <property type="match status" value="1"/>
</dbReference>
<proteinExistence type="predicted"/>
<accession>A0A1C7MRL3</accession>
<dbReference type="OMA" id="SSTWESY"/>
<protein>
    <recommendedName>
        <fullName evidence="4">BTB domain-containing protein</fullName>
    </recommendedName>
</protein>